<dbReference type="EMBL" id="QGUB01000003">
    <property type="protein sequence ID" value="PWW46781.1"/>
    <property type="molecule type" value="Genomic_DNA"/>
</dbReference>
<keyword evidence="1" id="KW-0472">Membrane</keyword>
<comment type="caution">
    <text evidence="2">The sequence shown here is derived from an EMBL/GenBank/DDBJ whole genome shotgun (WGS) entry which is preliminary data.</text>
</comment>
<evidence type="ECO:0000313" key="3">
    <source>
        <dbReference type="Proteomes" id="UP000246483"/>
    </source>
</evidence>
<feature type="transmembrane region" description="Helical" evidence="1">
    <location>
        <begin position="31"/>
        <end position="48"/>
    </location>
</feature>
<evidence type="ECO:0000313" key="2">
    <source>
        <dbReference type="EMBL" id="PWW46781.1"/>
    </source>
</evidence>
<dbReference type="Proteomes" id="UP000246483">
    <property type="component" value="Unassembled WGS sequence"/>
</dbReference>
<dbReference type="AlphaFoldDB" id="A0A317RC94"/>
<keyword evidence="3" id="KW-1185">Reference proteome</keyword>
<keyword evidence="1" id="KW-0812">Transmembrane</keyword>
<sequence>MVMCEKEQSSRLHLERLYAITEVCIEAGGRIVGALLVLACLGAAIWSITHGADWKVTLGFLSVPVMGAAAKLFERGHREK</sequence>
<proteinExistence type="predicted"/>
<keyword evidence="1" id="KW-1133">Transmembrane helix</keyword>
<reference evidence="2 3" key="1">
    <citation type="submission" date="2018-05" db="EMBL/GenBank/DDBJ databases">
        <title>Genomic Encyclopedia of Type Strains, Phase IV (KMG-IV): sequencing the most valuable type-strain genomes for metagenomic binning, comparative biology and taxonomic classification.</title>
        <authorList>
            <person name="Goeker M."/>
        </authorList>
    </citation>
    <scope>NUCLEOTIDE SEQUENCE [LARGE SCALE GENOMIC DNA]</scope>
    <source>
        <strain evidence="2 3">DSM 26006</strain>
    </source>
</reference>
<name>A0A317RC94_9BURK</name>
<organism evidence="2 3">
    <name type="scientific">Melaminivora alkalimesophila</name>
    <dbReference type="NCBI Taxonomy" id="1165852"/>
    <lineage>
        <taxon>Bacteria</taxon>
        <taxon>Pseudomonadati</taxon>
        <taxon>Pseudomonadota</taxon>
        <taxon>Betaproteobacteria</taxon>
        <taxon>Burkholderiales</taxon>
        <taxon>Comamonadaceae</taxon>
        <taxon>Melaminivora</taxon>
    </lineage>
</organism>
<evidence type="ECO:0000256" key="1">
    <source>
        <dbReference type="SAM" id="Phobius"/>
    </source>
</evidence>
<protein>
    <submittedName>
        <fullName evidence="2">Uncharacterized protein</fullName>
    </submittedName>
</protein>
<gene>
    <name evidence="2" type="ORF">DFR36_10356</name>
</gene>
<accession>A0A317RC94</accession>